<sequence>MSAATEVRAGLLNAEVPTQSDAAALCIQRTVDDLGPSDLWELARGTAVDPGTISRGAPLQL</sequence>
<accession>A0ABV8YIG8</accession>
<dbReference type="EMBL" id="JBHSFG010000016">
    <property type="protein sequence ID" value="MFC4464559.1"/>
    <property type="molecule type" value="Genomic_DNA"/>
</dbReference>
<name>A0ABV8YIG8_9ACTN</name>
<organism evidence="1 2">
    <name type="scientific">Streptomyces xiangluensis</name>
    <dbReference type="NCBI Taxonomy" id="2665720"/>
    <lineage>
        <taxon>Bacteria</taxon>
        <taxon>Bacillati</taxon>
        <taxon>Actinomycetota</taxon>
        <taxon>Actinomycetes</taxon>
        <taxon>Kitasatosporales</taxon>
        <taxon>Streptomycetaceae</taxon>
        <taxon>Streptomyces</taxon>
    </lineage>
</organism>
<dbReference type="Proteomes" id="UP001596012">
    <property type="component" value="Unassembled WGS sequence"/>
</dbReference>
<protein>
    <submittedName>
        <fullName evidence="1">Uncharacterized protein</fullName>
    </submittedName>
</protein>
<dbReference type="RefSeq" id="WP_386339540.1">
    <property type="nucleotide sequence ID" value="NZ_JBHSFG010000016.1"/>
</dbReference>
<proteinExistence type="predicted"/>
<reference evidence="2" key="1">
    <citation type="journal article" date="2019" name="Int. J. Syst. Evol. Microbiol.">
        <title>The Global Catalogue of Microorganisms (GCM) 10K type strain sequencing project: providing services to taxonomists for standard genome sequencing and annotation.</title>
        <authorList>
            <consortium name="The Broad Institute Genomics Platform"/>
            <consortium name="The Broad Institute Genome Sequencing Center for Infectious Disease"/>
            <person name="Wu L."/>
            <person name="Ma J."/>
        </authorList>
    </citation>
    <scope>NUCLEOTIDE SEQUENCE [LARGE SCALE GENOMIC DNA]</scope>
    <source>
        <strain evidence="2">DT43</strain>
    </source>
</reference>
<evidence type="ECO:0000313" key="2">
    <source>
        <dbReference type="Proteomes" id="UP001596012"/>
    </source>
</evidence>
<keyword evidence="2" id="KW-1185">Reference proteome</keyword>
<gene>
    <name evidence="1" type="ORF">ACFPH6_08300</name>
</gene>
<comment type="caution">
    <text evidence="1">The sequence shown here is derived from an EMBL/GenBank/DDBJ whole genome shotgun (WGS) entry which is preliminary data.</text>
</comment>
<evidence type="ECO:0000313" key="1">
    <source>
        <dbReference type="EMBL" id="MFC4464559.1"/>
    </source>
</evidence>